<gene>
    <name evidence="2" type="ORF">ACFPIK_13005</name>
</gene>
<evidence type="ECO:0000313" key="2">
    <source>
        <dbReference type="EMBL" id="MFC5192689.1"/>
    </source>
</evidence>
<accession>A0ABW0C094</accession>
<evidence type="ECO:0000256" key="1">
    <source>
        <dbReference type="SAM" id="Phobius"/>
    </source>
</evidence>
<keyword evidence="1" id="KW-0812">Transmembrane</keyword>
<dbReference type="EMBL" id="JBHSKS010000010">
    <property type="protein sequence ID" value="MFC5192689.1"/>
    <property type="molecule type" value="Genomic_DNA"/>
</dbReference>
<keyword evidence="3" id="KW-1185">Reference proteome</keyword>
<comment type="caution">
    <text evidence="2">The sequence shown here is derived from an EMBL/GenBank/DDBJ whole genome shotgun (WGS) entry which is preliminary data.</text>
</comment>
<name>A0ABW0C094_9BACT</name>
<keyword evidence="1" id="KW-0472">Membrane</keyword>
<proteinExistence type="predicted"/>
<keyword evidence="1" id="KW-1133">Transmembrane helix</keyword>
<feature type="transmembrane region" description="Helical" evidence="1">
    <location>
        <begin position="80"/>
        <end position="98"/>
    </location>
</feature>
<feature type="transmembrane region" description="Helical" evidence="1">
    <location>
        <begin position="47"/>
        <end position="68"/>
    </location>
</feature>
<dbReference type="Proteomes" id="UP001596163">
    <property type="component" value="Unassembled WGS sequence"/>
</dbReference>
<dbReference type="RefSeq" id="WP_377915944.1">
    <property type="nucleotide sequence ID" value="NZ_JBHSKS010000010.1"/>
</dbReference>
<sequence length="316" mass="36082">MKKVIQLIGVIFLLVGGYFAVKTGYHLLNYELTWGLNRGTFGYARPYWEIVVEFLFWITVIIGGLGFLTSKKLGLKIGSYALILPILTSLIFLIISIFKKLNYSNILMVNNESQKMSLKEQWEYIYSQPIYFAVLVLALITIMIVSKHQLKVEDGYNNSSKKKINLMIFTFLIFLSCAEKRFEKIQYQNGYQILNVNSTNRNGEAMEPVLLKVVSPDTVEIGELIDVKVFLSQPNFKIVDASFDCEVSDMSLADTTNNKIIGCSKGLLVENDTVRIQFNVGGDFGEKEFPEIVILSKGDDNVYRYHKGIFNYFVKR</sequence>
<reference evidence="3" key="1">
    <citation type="journal article" date="2019" name="Int. J. Syst. Evol. Microbiol.">
        <title>The Global Catalogue of Microorganisms (GCM) 10K type strain sequencing project: providing services to taxonomists for standard genome sequencing and annotation.</title>
        <authorList>
            <consortium name="The Broad Institute Genomics Platform"/>
            <consortium name="The Broad Institute Genome Sequencing Center for Infectious Disease"/>
            <person name="Wu L."/>
            <person name="Ma J."/>
        </authorList>
    </citation>
    <scope>NUCLEOTIDE SEQUENCE [LARGE SCALE GENOMIC DNA]</scope>
    <source>
        <strain evidence="3">CGMCC 1.7030</strain>
    </source>
</reference>
<evidence type="ECO:0000313" key="3">
    <source>
        <dbReference type="Proteomes" id="UP001596163"/>
    </source>
</evidence>
<protein>
    <submittedName>
        <fullName evidence="2">Uncharacterized protein</fullName>
    </submittedName>
</protein>
<organism evidence="2 3">
    <name type="scientific">Algoriphagus aquatilis</name>
    <dbReference type="NCBI Taxonomy" id="490186"/>
    <lineage>
        <taxon>Bacteria</taxon>
        <taxon>Pseudomonadati</taxon>
        <taxon>Bacteroidota</taxon>
        <taxon>Cytophagia</taxon>
        <taxon>Cytophagales</taxon>
        <taxon>Cyclobacteriaceae</taxon>
        <taxon>Algoriphagus</taxon>
    </lineage>
</organism>
<feature type="transmembrane region" description="Helical" evidence="1">
    <location>
        <begin position="7"/>
        <end position="27"/>
    </location>
</feature>
<feature type="transmembrane region" description="Helical" evidence="1">
    <location>
        <begin position="125"/>
        <end position="145"/>
    </location>
</feature>